<evidence type="ECO:0000313" key="2">
    <source>
        <dbReference type="Proteomes" id="UP000001025"/>
    </source>
</evidence>
<accession>Q7UXL2</accession>
<dbReference type="STRING" id="243090.RB1258"/>
<reference evidence="1 2" key="1">
    <citation type="journal article" date="2003" name="Proc. Natl. Acad. Sci. U.S.A.">
        <title>Complete genome sequence of the marine planctomycete Pirellula sp. strain 1.</title>
        <authorList>
            <person name="Gloeckner F.O."/>
            <person name="Kube M."/>
            <person name="Bauer M."/>
            <person name="Teeling H."/>
            <person name="Lombardot T."/>
            <person name="Ludwig W."/>
            <person name="Gade D."/>
            <person name="Beck A."/>
            <person name="Borzym K."/>
            <person name="Heitmann K."/>
            <person name="Rabus R."/>
            <person name="Schlesner H."/>
            <person name="Amann R."/>
            <person name="Reinhardt R."/>
        </authorList>
    </citation>
    <scope>NUCLEOTIDE SEQUENCE [LARGE SCALE GENOMIC DNA]</scope>
    <source>
        <strain evidence="2">DSM 10527 / NCIMB 13988 / SH1</strain>
    </source>
</reference>
<keyword evidence="2" id="KW-1185">Reference proteome</keyword>
<dbReference type="EnsemblBacteria" id="CAD71994">
    <property type="protein sequence ID" value="CAD71994"/>
    <property type="gene ID" value="RB1258"/>
</dbReference>
<proteinExistence type="predicted"/>
<dbReference type="AlphaFoldDB" id="Q7UXL2"/>
<dbReference type="Proteomes" id="UP000001025">
    <property type="component" value="Chromosome"/>
</dbReference>
<dbReference type="KEGG" id="rba:RB1258"/>
<sequence>MSTSCKTKIQCKLVEEPYLIFSFERSGPRLVGHRVQPLSRSFTIEVEEQQTPWLYIFSRPFCKTQDRMLSMHCDTSDC</sequence>
<dbReference type="InParanoid" id="Q7UXL2"/>
<gene>
    <name evidence="1" type="ordered locus">RB1258</name>
</gene>
<organism evidence="1 2">
    <name type="scientific">Rhodopirellula baltica (strain DSM 10527 / NCIMB 13988 / SH1)</name>
    <dbReference type="NCBI Taxonomy" id="243090"/>
    <lineage>
        <taxon>Bacteria</taxon>
        <taxon>Pseudomonadati</taxon>
        <taxon>Planctomycetota</taxon>
        <taxon>Planctomycetia</taxon>
        <taxon>Pirellulales</taxon>
        <taxon>Pirellulaceae</taxon>
        <taxon>Rhodopirellula</taxon>
    </lineage>
</organism>
<name>Q7UXL2_RHOBA</name>
<dbReference type="HOGENOM" id="CLU_2619652_0_0_0"/>
<evidence type="ECO:0000313" key="1">
    <source>
        <dbReference type="EMBL" id="CAD71994.1"/>
    </source>
</evidence>
<dbReference type="EMBL" id="BX294135">
    <property type="protein sequence ID" value="CAD71994.1"/>
    <property type="molecule type" value="Genomic_DNA"/>
</dbReference>
<protein>
    <submittedName>
        <fullName evidence="1">Uncharacterized protein</fullName>
    </submittedName>
</protein>